<sequence length="179" mass="18889">MPSRGTARTLPGGCHLRRVLRAVHRRSGGAGSTAPRSGLRKSVHPRARHADLQPGVARSAVRGPKWVAAGHQRPRQLVQPVRSVLLGREPRRRGADGVRVLLGGPLEPWRGHLPGADAGAGTLFDLCHSAAAGDGVLLCGDSAVQRYPRKGSVAELRQLCDCAAAGEHLPASDEGQRVD</sequence>
<dbReference type="AlphaFoldDB" id="A0A8D8FXG5"/>
<name>A0A8D8FXG5_CULPI</name>
<proteinExistence type="predicted"/>
<feature type="compositionally biased region" description="Basic residues" evidence="1">
    <location>
        <begin position="38"/>
        <end position="47"/>
    </location>
</feature>
<feature type="region of interest" description="Disordered" evidence="1">
    <location>
        <begin position="25"/>
        <end position="47"/>
    </location>
</feature>
<reference evidence="2" key="1">
    <citation type="submission" date="2021-05" db="EMBL/GenBank/DDBJ databases">
        <authorList>
            <person name="Alioto T."/>
            <person name="Alioto T."/>
            <person name="Gomez Garrido J."/>
        </authorList>
    </citation>
    <scope>NUCLEOTIDE SEQUENCE</scope>
</reference>
<organism evidence="2">
    <name type="scientific">Culex pipiens</name>
    <name type="common">House mosquito</name>
    <dbReference type="NCBI Taxonomy" id="7175"/>
    <lineage>
        <taxon>Eukaryota</taxon>
        <taxon>Metazoa</taxon>
        <taxon>Ecdysozoa</taxon>
        <taxon>Arthropoda</taxon>
        <taxon>Hexapoda</taxon>
        <taxon>Insecta</taxon>
        <taxon>Pterygota</taxon>
        <taxon>Neoptera</taxon>
        <taxon>Endopterygota</taxon>
        <taxon>Diptera</taxon>
        <taxon>Nematocera</taxon>
        <taxon>Culicoidea</taxon>
        <taxon>Culicidae</taxon>
        <taxon>Culicinae</taxon>
        <taxon>Culicini</taxon>
        <taxon>Culex</taxon>
        <taxon>Culex</taxon>
    </lineage>
</organism>
<protein>
    <submittedName>
        <fullName evidence="2">(northern house mosquito) hypothetical protein</fullName>
    </submittedName>
</protein>
<evidence type="ECO:0000256" key="1">
    <source>
        <dbReference type="SAM" id="MobiDB-lite"/>
    </source>
</evidence>
<evidence type="ECO:0000313" key="2">
    <source>
        <dbReference type="EMBL" id="CAG6486675.1"/>
    </source>
</evidence>
<dbReference type="EMBL" id="HBUE01105046">
    <property type="protein sequence ID" value="CAG6486675.1"/>
    <property type="molecule type" value="Transcribed_RNA"/>
</dbReference>
<accession>A0A8D8FXG5</accession>